<evidence type="ECO:0000259" key="3">
    <source>
        <dbReference type="Pfam" id="PF18891"/>
    </source>
</evidence>
<dbReference type="Pfam" id="PF18891">
    <property type="entry name" value="FANCL_d3"/>
    <property type="match status" value="1"/>
</dbReference>
<dbReference type="GO" id="GO:0043240">
    <property type="term" value="C:Fanconi anaemia nuclear complex"/>
    <property type="evidence" value="ECO:0007669"/>
    <property type="project" value="InterPro"/>
</dbReference>
<dbReference type="SMART" id="SM01197">
    <property type="entry name" value="FANCL_C"/>
    <property type="match status" value="1"/>
</dbReference>
<dbReference type="OrthoDB" id="10263265at2759"/>
<dbReference type="Proteomes" id="UP001153712">
    <property type="component" value="Chromosome 4"/>
</dbReference>
<organism evidence="4 5">
    <name type="scientific">Phyllotreta striolata</name>
    <name type="common">Striped flea beetle</name>
    <name type="synonym">Crioceris striolata</name>
    <dbReference type="NCBI Taxonomy" id="444603"/>
    <lineage>
        <taxon>Eukaryota</taxon>
        <taxon>Metazoa</taxon>
        <taxon>Ecdysozoa</taxon>
        <taxon>Arthropoda</taxon>
        <taxon>Hexapoda</taxon>
        <taxon>Insecta</taxon>
        <taxon>Pterygota</taxon>
        <taxon>Neoptera</taxon>
        <taxon>Endopterygota</taxon>
        <taxon>Coleoptera</taxon>
        <taxon>Polyphaga</taxon>
        <taxon>Cucujiformia</taxon>
        <taxon>Chrysomeloidea</taxon>
        <taxon>Chrysomelidae</taxon>
        <taxon>Galerucinae</taxon>
        <taxon>Alticini</taxon>
        <taxon>Phyllotreta</taxon>
    </lineage>
</organism>
<dbReference type="EMBL" id="OU900097">
    <property type="protein sequence ID" value="CAG9861621.1"/>
    <property type="molecule type" value="Genomic_DNA"/>
</dbReference>
<dbReference type="Pfam" id="PF18890">
    <property type="entry name" value="FANCL_d2"/>
    <property type="match status" value="1"/>
</dbReference>
<evidence type="ECO:0000259" key="2">
    <source>
        <dbReference type="Pfam" id="PF18890"/>
    </source>
</evidence>
<dbReference type="GO" id="GO:0061630">
    <property type="term" value="F:ubiquitin protein ligase activity"/>
    <property type="evidence" value="ECO:0007669"/>
    <property type="project" value="TreeGrafter"/>
</dbReference>
<dbReference type="InterPro" id="IPR016135">
    <property type="entry name" value="UBQ-conjugating_enzyme/RWD"/>
</dbReference>
<feature type="domain" description="FANCL UBC-like" evidence="2">
    <location>
        <begin position="102"/>
        <end position="193"/>
    </location>
</feature>
<dbReference type="Gene3D" id="3.10.110.10">
    <property type="entry name" value="Ubiquitin Conjugating Enzyme"/>
    <property type="match status" value="1"/>
</dbReference>
<dbReference type="PANTHER" id="PTHR13206:SF0">
    <property type="entry name" value="E3 UBIQUITIN-PROTEIN LIGASE FANCL"/>
    <property type="match status" value="1"/>
</dbReference>
<dbReference type="InterPro" id="IPR026848">
    <property type="entry name" value="Fancl"/>
</dbReference>
<gene>
    <name evidence="4" type="ORF">PHYEVI_LOCUS7956</name>
</gene>
<evidence type="ECO:0000313" key="4">
    <source>
        <dbReference type="EMBL" id="CAG9861621.1"/>
    </source>
</evidence>
<dbReference type="Pfam" id="PF11793">
    <property type="entry name" value="FANCL_C"/>
    <property type="match status" value="1"/>
</dbReference>
<reference evidence="4" key="1">
    <citation type="submission" date="2022-01" db="EMBL/GenBank/DDBJ databases">
        <authorList>
            <person name="King R."/>
        </authorList>
    </citation>
    <scope>NUCLEOTIDE SEQUENCE</scope>
</reference>
<protein>
    <recommendedName>
        <fullName evidence="6">RING-type domain-containing protein</fullName>
    </recommendedName>
</protein>
<dbReference type="InterPro" id="IPR013083">
    <property type="entry name" value="Znf_RING/FYVE/PHD"/>
</dbReference>
<dbReference type="AlphaFoldDB" id="A0A9N9XR03"/>
<dbReference type="InterPro" id="IPR043898">
    <property type="entry name" value="FANCL_d2"/>
</dbReference>
<dbReference type="GO" id="GO:0036297">
    <property type="term" value="P:interstrand cross-link repair"/>
    <property type="evidence" value="ECO:0007669"/>
    <property type="project" value="InterPro"/>
</dbReference>
<dbReference type="GO" id="GO:0006513">
    <property type="term" value="P:protein monoubiquitination"/>
    <property type="evidence" value="ECO:0007669"/>
    <property type="project" value="TreeGrafter"/>
</dbReference>
<dbReference type="CDD" id="cd23832">
    <property type="entry name" value="DRWD-C_FANCL"/>
    <property type="match status" value="1"/>
</dbReference>
<feature type="domain" description="FANCL C-terminal" evidence="1">
    <location>
        <begin position="309"/>
        <end position="368"/>
    </location>
</feature>
<dbReference type="InterPro" id="IPR043003">
    <property type="entry name" value="FANCL_d3_sf"/>
</dbReference>
<keyword evidence="5" id="KW-1185">Reference proteome</keyword>
<evidence type="ECO:0000259" key="1">
    <source>
        <dbReference type="Pfam" id="PF11793"/>
    </source>
</evidence>
<name>A0A9N9XR03_PHYSR</name>
<evidence type="ECO:0000313" key="5">
    <source>
        <dbReference type="Proteomes" id="UP001153712"/>
    </source>
</evidence>
<evidence type="ECO:0008006" key="6">
    <source>
        <dbReference type="Google" id="ProtNLM"/>
    </source>
</evidence>
<feature type="domain" description="FANCL UBC-like" evidence="3">
    <location>
        <begin position="195"/>
        <end position="290"/>
    </location>
</feature>
<dbReference type="PANTHER" id="PTHR13206">
    <property type="entry name" value="UBIQUITIN LIGASE PROTEIN PHF9 FANCONI ANEMIA GROUP L PROTEIN"/>
    <property type="match status" value="1"/>
</dbReference>
<dbReference type="Gene3D" id="3.10.110.20">
    <property type="entry name" value="RWD domain-like"/>
    <property type="match status" value="1"/>
</dbReference>
<accession>A0A9N9XR03</accession>
<dbReference type="InterPro" id="IPR044037">
    <property type="entry name" value="FANCL_d3"/>
</dbReference>
<proteinExistence type="predicted"/>
<dbReference type="InterPro" id="IPR026850">
    <property type="entry name" value="FANCL_C"/>
</dbReference>
<dbReference type="Gene3D" id="3.30.40.10">
    <property type="entry name" value="Zinc/RING finger domain, C3HC4 (zinc finger)"/>
    <property type="match status" value="1"/>
</dbReference>
<sequence length="373" mass="43176">MYSNNEIDINLLLNYPLISKSIKEDGTVTYKGIIEINDEDYSVSILQSAQNSFTVQLPESLKQFENYFKTSNSPDIISYLDLIKKHVSSNVPQKKPSNHCEIFRQVLHEYQEFTLFFMNLKSSHISYDLSKINVIALDEQNREHPVEIRVNFEDKANIFEISEYDLPCEKDKFKKSSYLKDVYNQFVQMVESLQPFFNLMDDFDANCDILDPVPQHRRHNYRRIWLGDSSSIVITVDPFKLSEVPVITFLGPEGLTDIYVSMNRNVHNWSPTNDLYHEILKFIELESFPRKPAVPEDEKDGLLLETGGCSICFSLKLDDKFPEIFCKNKSCNNCYHIECLYEWLESVKAPTVCHKKVGACPNCEKAISCPIPS</sequence>
<dbReference type="SUPFAM" id="SSF57850">
    <property type="entry name" value="RING/U-box"/>
    <property type="match status" value="1"/>
</dbReference>